<feature type="transmembrane region" description="Helical" evidence="7">
    <location>
        <begin position="243"/>
        <end position="263"/>
    </location>
</feature>
<evidence type="ECO:0000313" key="10">
    <source>
        <dbReference type="Proteomes" id="UP000190188"/>
    </source>
</evidence>
<dbReference type="InterPro" id="IPR000515">
    <property type="entry name" value="MetI-like"/>
</dbReference>
<evidence type="ECO:0000256" key="4">
    <source>
        <dbReference type="ARBA" id="ARBA00022692"/>
    </source>
</evidence>
<evidence type="ECO:0000256" key="6">
    <source>
        <dbReference type="ARBA" id="ARBA00023136"/>
    </source>
</evidence>
<dbReference type="PANTHER" id="PTHR43744:SF12">
    <property type="entry name" value="ABC TRANSPORTER PERMEASE PROTEIN MG189-RELATED"/>
    <property type="match status" value="1"/>
</dbReference>
<feature type="domain" description="ABC transmembrane type-1" evidence="8">
    <location>
        <begin position="74"/>
        <end position="263"/>
    </location>
</feature>
<evidence type="ECO:0000256" key="2">
    <source>
        <dbReference type="ARBA" id="ARBA00022448"/>
    </source>
</evidence>
<protein>
    <submittedName>
        <fullName evidence="9">Sugar ABC transporter ATP-binding protein</fullName>
    </submittedName>
</protein>
<dbReference type="GO" id="GO:0005886">
    <property type="term" value="C:plasma membrane"/>
    <property type="evidence" value="ECO:0007669"/>
    <property type="project" value="UniProtKB-SubCell"/>
</dbReference>
<dbReference type="Proteomes" id="UP000190188">
    <property type="component" value="Unassembled WGS sequence"/>
</dbReference>
<keyword evidence="6 7" id="KW-0472">Membrane</keyword>
<sequence length="278" mass="31927">MLYIKKNMTKLITTIMMGLLSVFFMIPFVWMLSSAFKYEKDVMRFPIEWIPKSVNVVYNFKAVWMGKVPFLQTYMNSIKISIIVTLITIVISTMAAYAFTKLRFRGRNLVFTALLSFMIIPDQATLIPRFMLIRWLGLYDTHAALILMSMFSIYFTFLLRQFMVGISDEYLEAARIDGAGQLRIFSSIVIPLCRPVIATVAIIKFIWSWNDYQNPLIFLQTKSLYTIPLGMTLFRDDYTTNDAMMMMASLSAIIPLLIVFIILQKQVINGIALGGVKG</sequence>
<feature type="transmembrane region" description="Helical" evidence="7">
    <location>
        <begin position="143"/>
        <end position="163"/>
    </location>
</feature>
<dbReference type="EMBL" id="MSZX01000004">
    <property type="protein sequence ID" value="OPA78317.1"/>
    <property type="molecule type" value="Genomic_DNA"/>
</dbReference>
<dbReference type="GO" id="GO:0055085">
    <property type="term" value="P:transmembrane transport"/>
    <property type="evidence" value="ECO:0007669"/>
    <property type="project" value="InterPro"/>
</dbReference>
<keyword evidence="3" id="KW-1003">Cell membrane</keyword>
<reference evidence="9 10" key="1">
    <citation type="submission" date="2017-01" db="EMBL/GenBank/DDBJ databases">
        <title>Genome analysis of Paenibacillus selenitrireducens ES3-24.</title>
        <authorList>
            <person name="Xu D."/>
            <person name="Yao R."/>
            <person name="Zheng S."/>
        </authorList>
    </citation>
    <scope>NUCLEOTIDE SEQUENCE [LARGE SCALE GENOMIC DNA]</scope>
    <source>
        <strain evidence="9 10">ES3-24</strain>
    </source>
</reference>
<feature type="transmembrane region" description="Helical" evidence="7">
    <location>
        <begin position="109"/>
        <end position="131"/>
    </location>
</feature>
<proteinExistence type="inferred from homology"/>
<feature type="transmembrane region" description="Helical" evidence="7">
    <location>
        <begin position="184"/>
        <end position="207"/>
    </location>
</feature>
<gene>
    <name evidence="9" type="ORF">BVG16_10525</name>
</gene>
<feature type="transmembrane region" description="Helical" evidence="7">
    <location>
        <begin position="12"/>
        <end position="33"/>
    </location>
</feature>
<dbReference type="InterPro" id="IPR035906">
    <property type="entry name" value="MetI-like_sf"/>
</dbReference>
<dbReference type="PROSITE" id="PS50928">
    <property type="entry name" value="ABC_TM1"/>
    <property type="match status" value="1"/>
</dbReference>
<evidence type="ECO:0000256" key="3">
    <source>
        <dbReference type="ARBA" id="ARBA00022475"/>
    </source>
</evidence>
<dbReference type="GO" id="GO:0005524">
    <property type="term" value="F:ATP binding"/>
    <property type="evidence" value="ECO:0007669"/>
    <property type="project" value="UniProtKB-KW"/>
</dbReference>
<evidence type="ECO:0000259" key="8">
    <source>
        <dbReference type="PROSITE" id="PS50928"/>
    </source>
</evidence>
<keyword evidence="9" id="KW-0067">ATP-binding</keyword>
<organism evidence="9 10">
    <name type="scientific">Paenibacillus selenitireducens</name>
    <dbReference type="NCBI Taxonomy" id="1324314"/>
    <lineage>
        <taxon>Bacteria</taxon>
        <taxon>Bacillati</taxon>
        <taxon>Bacillota</taxon>
        <taxon>Bacilli</taxon>
        <taxon>Bacillales</taxon>
        <taxon>Paenibacillaceae</taxon>
        <taxon>Paenibacillus</taxon>
    </lineage>
</organism>
<keyword evidence="5 7" id="KW-1133">Transmembrane helix</keyword>
<dbReference type="Gene3D" id="1.10.3720.10">
    <property type="entry name" value="MetI-like"/>
    <property type="match status" value="1"/>
</dbReference>
<dbReference type="Pfam" id="PF00528">
    <property type="entry name" value="BPD_transp_1"/>
    <property type="match status" value="1"/>
</dbReference>
<keyword evidence="9" id="KW-0547">Nucleotide-binding</keyword>
<comment type="caution">
    <text evidence="9">The sequence shown here is derived from an EMBL/GenBank/DDBJ whole genome shotgun (WGS) entry which is preliminary data.</text>
</comment>
<dbReference type="STRING" id="1324314.BVG16_10525"/>
<evidence type="ECO:0000256" key="7">
    <source>
        <dbReference type="RuleBase" id="RU363032"/>
    </source>
</evidence>
<dbReference type="OrthoDB" id="9771544at2"/>
<comment type="similarity">
    <text evidence="7">Belongs to the binding-protein-dependent transport system permease family.</text>
</comment>
<dbReference type="AlphaFoldDB" id="A0A1T2XEJ4"/>
<dbReference type="SUPFAM" id="SSF161098">
    <property type="entry name" value="MetI-like"/>
    <property type="match status" value="1"/>
</dbReference>
<dbReference type="PANTHER" id="PTHR43744">
    <property type="entry name" value="ABC TRANSPORTER PERMEASE PROTEIN MG189-RELATED-RELATED"/>
    <property type="match status" value="1"/>
</dbReference>
<dbReference type="RefSeq" id="WP_078498528.1">
    <property type="nucleotide sequence ID" value="NZ_MSZX01000004.1"/>
</dbReference>
<dbReference type="CDD" id="cd06261">
    <property type="entry name" value="TM_PBP2"/>
    <property type="match status" value="1"/>
</dbReference>
<evidence type="ECO:0000256" key="5">
    <source>
        <dbReference type="ARBA" id="ARBA00022989"/>
    </source>
</evidence>
<evidence type="ECO:0000313" key="9">
    <source>
        <dbReference type="EMBL" id="OPA78317.1"/>
    </source>
</evidence>
<name>A0A1T2XEJ4_9BACL</name>
<feature type="transmembrane region" description="Helical" evidence="7">
    <location>
        <begin position="78"/>
        <end position="97"/>
    </location>
</feature>
<keyword evidence="4 7" id="KW-0812">Transmembrane</keyword>
<evidence type="ECO:0000256" key="1">
    <source>
        <dbReference type="ARBA" id="ARBA00004651"/>
    </source>
</evidence>
<keyword evidence="10" id="KW-1185">Reference proteome</keyword>
<comment type="subcellular location">
    <subcellularLocation>
        <location evidence="1 7">Cell membrane</location>
        <topology evidence="1 7">Multi-pass membrane protein</topology>
    </subcellularLocation>
</comment>
<accession>A0A1T2XEJ4</accession>
<keyword evidence="2 7" id="KW-0813">Transport</keyword>